<reference evidence="2" key="1">
    <citation type="submission" date="2016-02" db="EMBL/GenBank/DDBJ databases">
        <title>Draft genome sequence of Microdochium bolleyi, a fungal endophyte of beachgrass.</title>
        <authorList>
            <consortium name="DOE Joint Genome Institute"/>
            <person name="David A.S."/>
            <person name="May G."/>
            <person name="Haridas S."/>
            <person name="Lim J."/>
            <person name="Wang M."/>
            <person name="Labutti K."/>
            <person name="Lipzen A."/>
            <person name="Barry K."/>
            <person name="Grigoriev I.V."/>
        </authorList>
    </citation>
    <scope>NUCLEOTIDE SEQUENCE [LARGE SCALE GENOMIC DNA]</scope>
    <source>
        <strain evidence="2">J235TASD1</strain>
    </source>
</reference>
<name>A0A136JDI2_9PEZI</name>
<dbReference type="AlphaFoldDB" id="A0A136JDI2"/>
<accession>A0A136JDI2</accession>
<evidence type="ECO:0000313" key="2">
    <source>
        <dbReference type="Proteomes" id="UP000070501"/>
    </source>
</evidence>
<evidence type="ECO:0000313" key="1">
    <source>
        <dbReference type="EMBL" id="KXJ95215.1"/>
    </source>
</evidence>
<organism evidence="1 2">
    <name type="scientific">Microdochium bolleyi</name>
    <dbReference type="NCBI Taxonomy" id="196109"/>
    <lineage>
        <taxon>Eukaryota</taxon>
        <taxon>Fungi</taxon>
        <taxon>Dikarya</taxon>
        <taxon>Ascomycota</taxon>
        <taxon>Pezizomycotina</taxon>
        <taxon>Sordariomycetes</taxon>
        <taxon>Xylariomycetidae</taxon>
        <taxon>Xylariales</taxon>
        <taxon>Microdochiaceae</taxon>
        <taxon>Microdochium</taxon>
    </lineage>
</organism>
<proteinExistence type="predicted"/>
<gene>
    <name evidence="1" type="ORF">Micbo1qcDRAFT_24860</name>
</gene>
<dbReference type="EMBL" id="KQ964246">
    <property type="protein sequence ID" value="KXJ95215.1"/>
    <property type="molecule type" value="Genomic_DNA"/>
</dbReference>
<dbReference type="InParanoid" id="A0A136JDI2"/>
<protein>
    <submittedName>
        <fullName evidence="1">Uncharacterized protein</fullName>
    </submittedName>
</protein>
<sequence>MCAAVDRIRMAVCFVNLIYCLVPTVAMRYSRSPGASINMLPPPPFPATRKSSDVHVAAMQSRFQGLSSGADPTTTAQIGSREALHDGEVVSWQAPRRPSH</sequence>
<keyword evidence="2" id="KW-1185">Reference proteome</keyword>
<dbReference type="Proteomes" id="UP000070501">
    <property type="component" value="Unassembled WGS sequence"/>
</dbReference>